<accession>A0A9N8VCB8</accession>
<feature type="compositionally biased region" description="Basic and acidic residues" evidence="1">
    <location>
        <begin position="1"/>
        <end position="32"/>
    </location>
</feature>
<comment type="caution">
    <text evidence="2">The sequence shown here is derived from an EMBL/GenBank/DDBJ whole genome shotgun (WGS) entry which is preliminary data.</text>
</comment>
<keyword evidence="3" id="KW-1185">Reference proteome</keyword>
<dbReference type="EMBL" id="CAJVPP010000130">
    <property type="protein sequence ID" value="CAG8445742.1"/>
    <property type="molecule type" value="Genomic_DNA"/>
</dbReference>
<proteinExistence type="predicted"/>
<dbReference type="Proteomes" id="UP000789375">
    <property type="component" value="Unassembled WGS sequence"/>
</dbReference>
<gene>
    <name evidence="2" type="ORF">FMOSSE_LOCUS1160</name>
</gene>
<name>A0A9N8VCB8_FUNMO</name>
<reference evidence="2" key="1">
    <citation type="submission" date="2021-06" db="EMBL/GenBank/DDBJ databases">
        <authorList>
            <person name="Kallberg Y."/>
            <person name="Tangrot J."/>
            <person name="Rosling A."/>
        </authorList>
    </citation>
    <scope>NUCLEOTIDE SEQUENCE</scope>
    <source>
        <strain evidence="2">87-6 pot B 2015</strain>
    </source>
</reference>
<evidence type="ECO:0000313" key="3">
    <source>
        <dbReference type="Proteomes" id="UP000789375"/>
    </source>
</evidence>
<evidence type="ECO:0000256" key="1">
    <source>
        <dbReference type="SAM" id="MobiDB-lite"/>
    </source>
</evidence>
<sequence>MDQIGSRDGEKPRKPEEKTPPSPKEPKEEKSTANHLKTGHFPDVILCIITMICDLQSDNGLGFPDLLIVNCL</sequence>
<protein>
    <submittedName>
        <fullName evidence="2">16006_t:CDS:1</fullName>
    </submittedName>
</protein>
<evidence type="ECO:0000313" key="2">
    <source>
        <dbReference type="EMBL" id="CAG8445742.1"/>
    </source>
</evidence>
<feature type="region of interest" description="Disordered" evidence="1">
    <location>
        <begin position="1"/>
        <end position="36"/>
    </location>
</feature>
<organism evidence="2 3">
    <name type="scientific">Funneliformis mosseae</name>
    <name type="common">Endomycorrhizal fungus</name>
    <name type="synonym">Glomus mosseae</name>
    <dbReference type="NCBI Taxonomy" id="27381"/>
    <lineage>
        <taxon>Eukaryota</taxon>
        <taxon>Fungi</taxon>
        <taxon>Fungi incertae sedis</taxon>
        <taxon>Mucoromycota</taxon>
        <taxon>Glomeromycotina</taxon>
        <taxon>Glomeromycetes</taxon>
        <taxon>Glomerales</taxon>
        <taxon>Glomeraceae</taxon>
        <taxon>Funneliformis</taxon>
    </lineage>
</organism>
<dbReference type="AlphaFoldDB" id="A0A9N8VCB8"/>